<feature type="compositionally biased region" description="Polar residues" evidence="1">
    <location>
        <begin position="1"/>
        <end position="19"/>
    </location>
</feature>
<dbReference type="OrthoDB" id="8957768at2759"/>
<keyword evidence="4" id="KW-1185">Reference proteome</keyword>
<dbReference type="Proteomes" id="UP001152622">
    <property type="component" value="Chromosome 1"/>
</dbReference>
<evidence type="ECO:0000256" key="1">
    <source>
        <dbReference type="SAM" id="MobiDB-lite"/>
    </source>
</evidence>
<dbReference type="EMBL" id="JAINUF010000001">
    <property type="protein sequence ID" value="KAJ8379793.1"/>
    <property type="molecule type" value="Genomic_DNA"/>
</dbReference>
<accession>A0A9Q1G9X5</accession>
<feature type="compositionally biased region" description="Gly residues" evidence="1">
    <location>
        <begin position="257"/>
        <end position="267"/>
    </location>
</feature>
<evidence type="ECO:0000313" key="4">
    <source>
        <dbReference type="Proteomes" id="UP001152622"/>
    </source>
</evidence>
<evidence type="ECO:0000259" key="2">
    <source>
        <dbReference type="Pfam" id="PF11825"/>
    </source>
</evidence>
<feature type="region of interest" description="Disordered" evidence="1">
    <location>
        <begin position="240"/>
        <end position="274"/>
    </location>
</feature>
<proteinExistence type="predicted"/>
<protein>
    <recommendedName>
        <fullName evidence="2">Nuclear/hormone receptor activator site AF-1 domain-containing protein</fullName>
    </recommendedName>
</protein>
<name>A0A9Q1G9X5_SYNKA</name>
<dbReference type="AlphaFoldDB" id="A0A9Q1G9X5"/>
<gene>
    <name evidence="3" type="ORF">SKAU_G00005710</name>
</gene>
<organism evidence="3 4">
    <name type="scientific">Synaphobranchus kaupii</name>
    <name type="common">Kaup's arrowtooth eel</name>
    <dbReference type="NCBI Taxonomy" id="118154"/>
    <lineage>
        <taxon>Eukaryota</taxon>
        <taxon>Metazoa</taxon>
        <taxon>Chordata</taxon>
        <taxon>Craniata</taxon>
        <taxon>Vertebrata</taxon>
        <taxon>Euteleostomi</taxon>
        <taxon>Actinopterygii</taxon>
        <taxon>Neopterygii</taxon>
        <taxon>Teleostei</taxon>
        <taxon>Anguilliformes</taxon>
        <taxon>Synaphobranchidae</taxon>
        <taxon>Synaphobranchus</taxon>
    </lineage>
</organism>
<feature type="region of interest" description="Disordered" evidence="1">
    <location>
        <begin position="1"/>
        <end position="27"/>
    </location>
</feature>
<evidence type="ECO:0000313" key="3">
    <source>
        <dbReference type="EMBL" id="KAJ8379793.1"/>
    </source>
</evidence>
<reference evidence="3" key="1">
    <citation type="journal article" date="2023" name="Science">
        <title>Genome structures resolve the early diversification of teleost fishes.</title>
        <authorList>
            <person name="Parey E."/>
            <person name="Louis A."/>
            <person name="Montfort J."/>
            <person name="Bouchez O."/>
            <person name="Roques C."/>
            <person name="Iampietro C."/>
            <person name="Lluch J."/>
            <person name="Castinel A."/>
            <person name="Donnadieu C."/>
            <person name="Desvignes T."/>
            <person name="Floi Bucao C."/>
            <person name="Jouanno E."/>
            <person name="Wen M."/>
            <person name="Mejri S."/>
            <person name="Dirks R."/>
            <person name="Jansen H."/>
            <person name="Henkel C."/>
            <person name="Chen W.J."/>
            <person name="Zahm M."/>
            <person name="Cabau C."/>
            <person name="Klopp C."/>
            <person name="Thompson A.W."/>
            <person name="Robinson-Rechavi M."/>
            <person name="Braasch I."/>
            <person name="Lecointre G."/>
            <person name="Bobe J."/>
            <person name="Postlethwait J.H."/>
            <person name="Berthelot C."/>
            <person name="Roest Crollius H."/>
            <person name="Guiguen Y."/>
        </authorList>
    </citation>
    <scope>NUCLEOTIDE SEQUENCE</scope>
    <source>
        <strain evidence="3">WJC10195</strain>
    </source>
</reference>
<sequence>MQSPAKSLQSQKAVPQQKQARIAGRRERKTELEQIEVLCWNEVNPLDMETKPFLSLGFLKPQCSLGSPSQRSRSGQVCSSPTACSCFTGMCPIHQRRLSTDASPLSSPTNHRGMDTPSLHPSLLSPDSSSFCHLAPPLNGMGSPFSVISGPMGHHTTPGMGFSHCASPQLRSPMNSVSSSEDIKPPLGMNGVMKIPAQPCGSPLSLTKHICAICGDRSSGKHYGDNKVCLIDKRQKKPLPVLPLPEVPRHGDEARSGAGGEAAGKGPGRCEVDSSCIANEDMPVEKILEAELAVEPKTETPYIESNLGVPSS</sequence>
<dbReference type="InterPro" id="IPR021780">
    <property type="entry name" value="Nuc_recep-AF1"/>
</dbReference>
<feature type="domain" description="Nuclear/hormone receptor activator site AF-1" evidence="2">
    <location>
        <begin position="104"/>
        <end position="202"/>
    </location>
</feature>
<feature type="non-terminal residue" evidence="3">
    <location>
        <position position="1"/>
    </location>
</feature>
<dbReference type="Pfam" id="PF11825">
    <property type="entry name" value="Nuc_recep-AF1"/>
    <property type="match status" value="1"/>
</dbReference>
<comment type="caution">
    <text evidence="3">The sequence shown here is derived from an EMBL/GenBank/DDBJ whole genome shotgun (WGS) entry which is preliminary data.</text>
</comment>